<keyword evidence="3" id="KW-1185">Reference proteome</keyword>
<dbReference type="Proteomes" id="UP000715965">
    <property type="component" value="Unassembled WGS sequence"/>
</dbReference>
<protein>
    <submittedName>
        <fullName evidence="2">Uncharacterized protein</fullName>
    </submittedName>
</protein>
<sequence>MGSAERPVTGAERPLLKLGIVGFDHAQRQRQRLAQAVAGCGAVGEWALSGLDQADAWAVNGRQVQMEHATSLRIAPAQAGDAPVLLDPAQSTRPIAFALPLAAPEIEPLCTFAIDDAASVQQMLLQLERWLWPVTVQFALGREVVTLGAKLRHGSFHVTRDDTLLAVLDFRKGRGGIARDARPEDFAGARWVVRNNQDLAPPGGFMPVSPAELAWTYARRTRDPLLPGRYREAPIYFRGPPKVPLKWFSDTQLLLVRELASEPSTFTQLQVRCGLAEAPLAHDLACLYFAGSITTSPTKAVNANFGGDGRDIDSSPITRPPGDYTVPASLAQRGMDEFPVRGR</sequence>
<dbReference type="RefSeq" id="WP_193781433.1">
    <property type="nucleotide sequence ID" value="NZ_JADDOJ010000068.1"/>
</dbReference>
<dbReference type="EMBL" id="JADDOJ010000068">
    <property type="protein sequence ID" value="MBE7941871.1"/>
    <property type="molecule type" value="Genomic_DNA"/>
</dbReference>
<gene>
    <name evidence="2" type="ORF">IM725_14935</name>
</gene>
<name>A0ABR9SHN7_9BURK</name>
<reference evidence="2 3" key="1">
    <citation type="submission" date="2020-10" db="EMBL/GenBank/DDBJ databases">
        <title>Draft genome of Ramlibacter aquaticus LMG 30558.</title>
        <authorList>
            <person name="Props R."/>
        </authorList>
    </citation>
    <scope>NUCLEOTIDE SEQUENCE [LARGE SCALE GENOMIC DNA]</scope>
    <source>
        <strain evidence="2 3">LMG 30558</strain>
    </source>
</reference>
<comment type="caution">
    <text evidence="2">The sequence shown here is derived from an EMBL/GenBank/DDBJ whole genome shotgun (WGS) entry which is preliminary data.</text>
</comment>
<evidence type="ECO:0000313" key="2">
    <source>
        <dbReference type="EMBL" id="MBE7941871.1"/>
    </source>
</evidence>
<evidence type="ECO:0000256" key="1">
    <source>
        <dbReference type="SAM" id="MobiDB-lite"/>
    </source>
</evidence>
<accession>A0ABR9SHN7</accession>
<feature type="region of interest" description="Disordered" evidence="1">
    <location>
        <begin position="304"/>
        <end position="326"/>
    </location>
</feature>
<organism evidence="2 3">
    <name type="scientific">Ramlibacter aquaticus</name>
    <dbReference type="NCBI Taxonomy" id="2780094"/>
    <lineage>
        <taxon>Bacteria</taxon>
        <taxon>Pseudomonadati</taxon>
        <taxon>Pseudomonadota</taxon>
        <taxon>Betaproteobacteria</taxon>
        <taxon>Burkholderiales</taxon>
        <taxon>Comamonadaceae</taxon>
        <taxon>Ramlibacter</taxon>
    </lineage>
</organism>
<evidence type="ECO:0000313" key="3">
    <source>
        <dbReference type="Proteomes" id="UP000715965"/>
    </source>
</evidence>
<proteinExistence type="predicted"/>